<dbReference type="EMBL" id="CP024081">
    <property type="protein sequence ID" value="AVU77399.1"/>
    <property type="molecule type" value="Genomic_DNA"/>
</dbReference>
<keyword evidence="2" id="KW-1185">Reference proteome</keyword>
<proteinExistence type="predicted"/>
<name>A0ABM6UIJ1_9PSED</name>
<protein>
    <recommendedName>
        <fullName evidence="3">Ig-like domain-containing protein</fullName>
    </recommendedName>
</protein>
<reference evidence="1 2" key="1">
    <citation type="journal article" date="2018" name="Front. Microbiol.">
        <title>Pseudomonas rhizophila S211, a New Plant Growth-Promoting Rhizobacterium with Potential in Pesticide-Bioremediation.</title>
        <authorList>
            <person name="Hassen W."/>
            <person name="Neifar M."/>
            <person name="Cherif H."/>
            <person name="Najjari A."/>
            <person name="Chouchane H."/>
            <person name="Driouich R.C."/>
            <person name="Salah A."/>
            <person name="Naili F."/>
            <person name="Mosbah A."/>
            <person name="Souissi Y."/>
            <person name="Raddadi N."/>
            <person name="Ouzari H.I."/>
            <person name="Fava F."/>
            <person name="Cherif A."/>
        </authorList>
    </citation>
    <scope>NUCLEOTIDE SEQUENCE [LARGE SCALE GENOMIC DNA]</scope>
    <source>
        <strain evidence="1 2">S211</strain>
    </source>
</reference>
<accession>A0ABM6UIJ1</accession>
<gene>
    <name evidence="1" type="ORF">CRX69_20285</name>
</gene>
<organism evidence="1 2">
    <name type="scientific">Pseudomonas rhizophila</name>
    <dbReference type="NCBI Taxonomy" id="2045200"/>
    <lineage>
        <taxon>Bacteria</taxon>
        <taxon>Pseudomonadati</taxon>
        <taxon>Pseudomonadota</taxon>
        <taxon>Gammaproteobacteria</taxon>
        <taxon>Pseudomonadales</taxon>
        <taxon>Pseudomonadaceae</taxon>
        <taxon>Pseudomonas</taxon>
    </lineage>
</organism>
<dbReference type="Proteomes" id="UP000241936">
    <property type="component" value="Chromosome"/>
</dbReference>
<dbReference type="RefSeq" id="WP_107322744.1">
    <property type="nucleotide sequence ID" value="NZ_CP024081.1"/>
</dbReference>
<sequence>MSSSSKSGRNIGVLARPLSIEGVGADSVLPPEASIVGAKLFIPEWEAPSQTTGKSDLLEVWVVPPGSPIEIRFYSNFFPVPVVFPDFVLLPPQYLQIEGDIRLRYRVTTGDDGNEDTSSPQVFIVKRPTPVNLAEPDFPSATLWGYLNCSSQPKLWESIFVHVPAQPGRFAKDDECVLNWEGFTTLNGVGPIPGTALRLPKLLTQEEATSTQGFDFVLGSDKYEQYIKPMERNASALASYMLYRNGNALGKSPPGLVKIDRIIPGEARPCGPGSVAGLGSDTEGASAFHEVGNSMNQSSMESTNMNTQVKSGGGVFAESPVIVGQLADGRLTYQQLKTDRQLKVELADIDDKVRGGARITLHLFPRGEVADPDPYVTTYIVAEKIRADEAGDVWRFPIEFDVPVDSLVDVFDIAGDYAAYEMAFVLEDDDGNRDTSSPFTDVLVDLTAPYQGQPGQGNGTGPRPARLTLGATHPENIDDAWLSDPANANGLDFTIPNAYTKFEPLNDTVNFYISTEADFSLMQAETPAFSGPLPATGIINIPRTFLAGLAEGAYFYAYNLIDLPGNISNNSDIIFVFNRVKAPAPILSVPRIPVTNGNVPISFSTVAPPTRAIMEIDHPLNALAGDRIIPYIQSAYDLTPVPEQAIPDPPTPGTLRFNLDYATLAPLFGDENKDSETQIEYWYELSRSTIPLNPVSAPMQYATIDFSYAGPENPNVPDPENPNIDPVVVQGAGTTPPPPNTLGPDQAGLGAAMNWPVWTDTNRPVTGREIVKFYYQGKQVGGPVPVRVGATTVTTPLPWGTILAEGNGTVAGGNAREAYITIEYPGSDNVMKQTPTTKVDVTAIVINLPAPQVVVSAYRGANGSVVPERIETLINCPSLNHPAVPDGPMPPYMPRNLRIRIRRDPNIPSGATVALVFEGRETDAVGAPAIPNTRITDSAVMPPTGDLDFRLDDYAKIREIQLPSPGAGVRPPFRYAHIAYTVNGIESAATLRVSLLNSSLVYCEVERPETP</sequence>
<evidence type="ECO:0000313" key="1">
    <source>
        <dbReference type="EMBL" id="AVU77399.1"/>
    </source>
</evidence>
<evidence type="ECO:0000313" key="2">
    <source>
        <dbReference type="Proteomes" id="UP000241936"/>
    </source>
</evidence>
<evidence type="ECO:0008006" key="3">
    <source>
        <dbReference type="Google" id="ProtNLM"/>
    </source>
</evidence>